<evidence type="ECO:0000256" key="3">
    <source>
        <dbReference type="PROSITE-ProRule" id="PRU00708"/>
    </source>
</evidence>
<dbReference type="Pfam" id="PF13041">
    <property type="entry name" value="PPR_2"/>
    <property type="match status" value="1"/>
</dbReference>
<proteinExistence type="inferred from homology"/>
<feature type="repeat" description="PPR" evidence="3">
    <location>
        <begin position="348"/>
        <end position="382"/>
    </location>
</feature>
<dbReference type="GO" id="GO:0005737">
    <property type="term" value="C:cytoplasm"/>
    <property type="evidence" value="ECO:0000318"/>
    <property type="project" value="GO_Central"/>
</dbReference>
<dbReference type="NCBIfam" id="TIGR00756">
    <property type="entry name" value="PPR"/>
    <property type="match status" value="7"/>
</dbReference>
<feature type="repeat" description="PPR" evidence="3">
    <location>
        <begin position="453"/>
        <end position="487"/>
    </location>
</feature>
<feature type="repeat" description="PPR" evidence="3">
    <location>
        <begin position="313"/>
        <end position="347"/>
    </location>
</feature>
<dbReference type="GO" id="GO:0006397">
    <property type="term" value="P:mRNA processing"/>
    <property type="evidence" value="ECO:0000318"/>
    <property type="project" value="GO_Central"/>
</dbReference>
<dbReference type="SUPFAM" id="SSF81901">
    <property type="entry name" value="HCP-like"/>
    <property type="match status" value="1"/>
</dbReference>
<dbReference type="InterPro" id="IPR002885">
    <property type="entry name" value="PPR_rpt"/>
</dbReference>
<feature type="repeat" description="PPR" evidence="3">
    <location>
        <begin position="418"/>
        <end position="452"/>
    </location>
</feature>
<keyword evidence="4" id="KW-0472">Membrane</keyword>
<dbReference type="Gene3D" id="1.25.40.10">
    <property type="entry name" value="Tetratricopeptide repeat domain"/>
    <property type="match status" value="3"/>
</dbReference>
<evidence type="ECO:0000256" key="1">
    <source>
        <dbReference type="ARBA" id="ARBA00007626"/>
    </source>
</evidence>
<dbReference type="InterPro" id="IPR033443">
    <property type="entry name" value="PROP1-like_PPR_dom"/>
</dbReference>
<evidence type="ECO:0000313" key="6">
    <source>
        <dbReference type="EMBL" id="EYU46233.1"/>
    </source>
</evidence>
<keyword evidence="7" id="KW-1185">Reference proteome</keyword>
<accession>A0A022S2U6</accession>
<protein>
    <recommendedName>
        <fullName evidence="5">PROP1-like PPR domain-containing protein</fullName>
    </recommendedName>
</protein>
<feature type="repeat" description="PPR" evidence="3">
    <location>
        <begin position="278"/>
        <end position="312"/>
    </location>
</feature>
<name>A0A022S2U6_ERYGU</name>
<reference evidence="6 7" key="1">
    <citation type="journal article" date="2013" name="Proc. Natl. Acad. Sci. U.S.A.">
        <title>Fine-scale variation in meiotic recombination in Mimulus inferred from population shotgun sequencing.</title>
        <authorList>
            <person name="Hellsten U."/>
            <person name="Wright K.M."/>
            <person name="Jenkins J."/>
            <person name="Shu S."/>
            <person name="Yuan Y."/>
            <person name="Wessler S.R."/>
            <person name="Schmutz J."/>
            <person name="Willis J.H."/>
            <person name="Rokhsar D.S."/>
        </authorList>
    </citation>
    <scope>NUCLEOTIDE SEQUENCE [LARGE SCALE GENOMIC DNA]</scope>
    <source>
        <strain evidence="7">cv. DUN x IM62</strain>
    </source>
</reference>
<dbReference type="Pfam" id="PF01535">
    <property type="entry name" value="PPR"/>
    <property type="match status" value="2"/>
</dbReference>
<dbReference type="EMBL" id="KI630171">
    <property type="protein sequence ID" value="EYU46233.1"/>
    <property type="molecule type" value="Genomic_DNA"/>
</dbReference>
<keyword evidence="4" id="KW-1133">Transmembrane helix</keyword>
<comment type="similarity">
    <text evidence="1">Belongs to the PPR family. P subfamily.</text>
</comment>
<feature type="domain" description="PROP1-like PPR" evidence="5">
    <location>
        <begin position="356"/>
        <end position="517"/>
    </location>
</feature>
<dbReference type="GO" id="GO:0003729">
    <property type="term" value="F:mRNA binding"/>
    <property type="evidence" value="ECO:0000318"/>
    <property type="project" value="GO_Central"/>
</dbReference>
<dbReference type="AlphaFoldDB" id="A0A022S2U6"/>
<dbReference type="eggNOG" id="KOG4197">
    <property type="taxonomic scope" value="Eukaryota"/>
</dbReference>
<dbReference type="PROSITE" id="PS51375">
    <property type="entry name" value="PPR"/>
    <property type="match status" value="8"/>
</dbReference>
<dbReference type="Proteomes" id="UP000030748">
    <property type="component" value="Unassembled WGS sequence"/>
</dbReference>
<keyword evidence="2" id="KW-0677">Repeat</keyword>
<evidence type="ECO:0000256" key="4">
    <source>
        <dbReference type="SAM" id="Phobius"/>
    </source>
</evidence>
<feature type="repeat" description="PPR" evidence="3">
    <location>
        <begin position="488"/>
        <end position="522"/>
    </location>
</feature>
<evidence type="ECO:0000256" key="2">
    <source>
        <dbReference type="ARBA" id="ARBA00022737"/>
    </source>
</evidence>
<dbReference type="PANTHER" id="PTHR47941">
    <property type="entry name" value="PENTATRICOPEPTIDE REPEAT-CONTAINING PROTEIN 3, MITOCHONDRIAL"/>
    <property type="match status" value="1"/>
</dbReference>
<gene>
    <name evidence="6" type="ORF">MIMGU_mgv1a019022mg</name>
</gene>
<organism evidence="6 7">
    <name type="scientific">Erythranthe guttata</name>
    <name type="common">Yellow monkey flower</name>
    <name type="synonym">Mimulus guttatus</name>
    <dbReference type="NCBI Taxonomy" id="4155"/>
    <lineage>
        <taxon>Eukaryota</taxon>
        <taxon>Viridiplantae</taxon>
        <taxon>Streptophyta</taxon>
        <taxon>Embryophyta</taxon>
        <taxon>Tracheophyta</taxon>
        <taxon>Spermatophyta</taxon>
        <taxon>Magnoliopsida</taxon>
        <taxon>eudicotyledons</taxon>
        <taxon>Gunneridae</taxon>
        <taxon>Pentapetalae</taxon>
        <taxon>asterids</taxon>
        <taxon>lamiids</taxon>
        <taxon>Lamiales</taxon>
        <taxon>Phrymaceae</taxon>
        <taxon>Erythranthe</taxon>
    </lineage>
</organism>
<evidence type="ECO:0000313" key="7">
    <source>
        <dbReference type="Proteomes" id="UP000030748"/>
    </source>
</evidence>
<dbReference type="Pfam" id="PF17177">
    <property type="entry name" value="PPR_long"/>
    <property type="match status" value="1"/>
</dbReference>
<feature type="transmembrane region" description="Helical" evidence="4">
    <location>
        <begin position="33"/>
        <end position="57"/>
    </location>
</feature>
<dbReference type="InterPro" id="IPR011990">
    <property type="entry name" value="TPR-like_helical_dom_sf"/>
</dbReference>
<feature type="repeat" description="PPR" evidence="3">
    <location>
        <begin position="383"/>
        <end position="417"/>
    </location>
</feature>
<keyword evidence="4" id="KW-0812">Transmembrane</keyword>
<feature type="repeat" description="PPR" evidence="3">
    <location>
        <begin position="175"/>
        <end position="209"/>
    </location>
</feature>
<evidence type="ECO:0000259" key="5">
    <source>
        <dbReference type="Pfam" id="PF17177"/>
    </source>
</evidence>
<sequence length="567" mass="64801">MAADRHSSPPGYTLPSTDKTRRYEDEEFKESKLTVALCPCIFCLILLLVVASIVLVVKFRLYCHTPLHSLLFKNACRRDVNSVHTDSEFDSDIENESASVDSAEFEADSKEVERVCKVIDEMFALDRNMEAVLDECGINLNHKLVLCVLQRFNHARKPAFRFFRWAGDRPGFSHNSTTYNAMMNILGKTRQFETLVSLLEEMGEKGLLTMETFTICIKVFAAAKERKKAVAIVDLMKKYNFKVGIETVNCLLDALGRAKLAKEAQTLFEKLEPKFAPNLKTYTILINGWCTVKNLMEAARMWNEMIDKGFKPDIVAHNIMLEGLLRSHKRSDAIKLFEVMKCKGPLPTVRSYSVLIKNLCKHGHLKEAIDYFDEMVDSGCGPDAAVYTCLMTGFANQKKMDVVYRLLSEMKEKNCQPDGRLYNALIKMMVNRRMPDEAVKIYKKMVQSGVEASVHTYNMIMKSYFVARDCEMGLAVWEEMKRRGFCPDENSYTVLVGGLVRQGRLNESCRYLEEMIDKGMRAPRIDYKKFSAGFYWSGGRNCLEDLAEKMKLSGNSEVANLLERWVK</sequence>